<feature type="non-terminal residue" evidence="1">
    <location>
        <position position="1"/>
    </location>
</feature>
<organism evidence="1 2">
    <name type="scientific">Candidatus Magnetoglobus multicellularis str. Araruama</name>
    <dbReference type="NCBI Taxonomy" id="890399"/>
    <lineage>
        <taxon>Bacteria</taxon>
        <taxon>Pseudomonadati</taxon>
        <taxon>Thermodesulfobacteriota</taxon>
        <taxon>Desulfobacteria</taxon>
        <taxon>Desulfobacterales</taxon>
        <taxon>Desulfobacteraceae</taxon>
        <taxon>Candidatus Magnetoglobus</taxon>
    </lineage>
</organism>
<dbReference type="Gene3D" id="3.40.50.300">
    <property type="entry name" value="P-loop containing nucleotide triphosphate hydrolases"/>
    <property type="match status" value="1"/>
</dbReference>
<evidence type="ECO:0000313" key="1">
    <source>
        <dbReference type="EMBL" id="ETR69617.1"/>
    </source>
</evidence>
<dbReference type="Proteomes" id="UP000189670">
    <property type="component" value="Unassembled WGS sequence"/>
</dbReference>
<accession>A0A1V1P439</accession>
<reference evidence="2" key="1">
    <citation type="submission" date="2012-11" db="EMBL/GenBank/DDBJ databases">
        <authorList>
            <person name="Lucero-Rivera Y.E."/>
            <person name="Tovar-Ramirez D."/>
        </authorList>
    </citation>
    <scope>NUCLEOTIDE SEQUENCE [LARGE SCALE GENOMIC DNA]</scope>
    <source>
        <strain evidence="2">Araruama</strain>
    </source>
</reference>
<evidence type="ECO:0000313" key="2">
    <source>
        <dbReference type="Proteomes" id="UP000189670"/>
    </source>
</evidence>
<dbReference type="InterPro" id="IPR027417">
    <property type="entry name" value="P-loop_NTPase"/>
</dbReference>
<dbReference type="EMBL" id="ATBP01000601">
    <property type="protein sequence ID" value="ETR69617.1"/>
    <property type="molecule type" value="Genomic_DNA"/>
</dbReference>
<sequence length="168" mass="19129">KTQLAYSVAHELELKMFEFHTQTTSTAKDLFYVYDTLSHFQDAHGTAALIKDKYVFYNAFGKAILLACDEKEVGQFSNNEQPFIPDELSQKPARSVVLIDEIDKAPRDLPNDILNDILTMSFTVTETQKTFKADNQFRPIIILTSNSEKNLPEAFFAAMFFLSYCFSG</sequence>
<comment type="caution">
    <text evidence="1">The sequence shown here is derived from an EMBL/GenBank/DDBJ whole genome shotgun (WGS) entry which is preliminary data.</text>
</comment>
<proteinExistence type="predicted"/>
<dbReference type="AlphaFoldDB" id="A0A1V1P439"/>
<dbReference type="SUPFAM" id="SSF52540">
    <property type="entry name" value="P-loop containing nucleoside triphosphate hydrolases"/>
    <property type="match status" value="1"/>
</dbReference>
<name>A0A1V1P439_9BACT</name>
<gene>
    <name evidence="1" type="ORF">OMM_09441</name>
</gene>
<protein>
    <submittedName>
        <fullName evidence="1">ATPase AAA</fullName>
    </submittedName>
</protein>